<dbReference type="InterPro" id="IPR019734">
    <property type="entry name" value="TPR_rpt"/>
</dbReference>
<dbReference type="Proteomes" id="UP000008141">
    <property type="component" value="Unassembled WGS sequence"/>
</dbReference>
<evidence type="ECO:0000313" key="5">
    <source>
        <dbReference type="EMBL" id="EFN57654.1"/>
    </source>
</evidence>
<proteinExistence type="predicted"/>
<keyword evidence="1" id="KW-0677">Repeat</keyword>
<keyword evidence="6" id="KW-1185">Reference proteome</keyword>
<dbReference type="InterPro" id="IPR044244">
    <property type="entry name" value="TTC27/Emw1"/>
</dbReference>
<dbReference type="FunCoup" id="E1Z8R6">
    <property type="interactions" value="1788"/>
</dbReference>
<dbReference type="SUPFAM" id="SSF48452">
    <property type="entry name" value="TPR-like"/>
    <property type="match status" value="1"/>
</dbReference>
<organism evidence="6">
    <name type="scientific">Chlorella variabilis</name>
    <name type="common">Green alga</name>
    <dbReference type="NCBI Taxonomy" id="554065"/>
    <lineage>
        <taxon>Eukaryota</taxon>
        <taxon>Viridiplantae</taxon>
        <taxon>Chlorophyta</taxon>
        <taxon>core chlorophytes</taxon>
        <taxon>Trebouxiophyceae</taxon>
        <taxon>Chlorellales</taxon>
        <taxon>Chlorellaceae</taxon>
        <taxon>Chlorella clade</taxon>
        <taxon>Chlorella</taxon>
    </lineage>
</organism>
<feature type="compositionally biased region" description="Low complexity" evidence="4">
    <location>
        <begin position="774"/>
        <end position="788"/>
    </location>
</feature>
<dbReference type="GeneID" id="17357290"/>
<dbReference type="KEGG" id="cvr:CHLNCDRAFT_142791"/>
<evidence type="ECO:0000256" key="2">
    <source>
        <dbReference type="ARBA" id="ARBA00022803"/>
    </source>
</evidence>
<protein>
    <submittedName>
        <fullName evidence="5">Uncharacterized protein</fullName>
    </submittedName>
</protein>
<evidence type="ECO:0000256" key="4">
    <source>
        <dbReference type="SAM" id="MobiDB-lite"/>
    </source>
</evidence>
<evidence type="ECO:0000256" key="3">
    <source>
        <dbReference type="PROSITE-ProRule" id="PRU00339"/>
    </source>
</evidence>
<reference evidence="5 6" key="1">
    <citation type="journal article" date="2010" name="Plant Cell">
        <title>The Chlorella variabilis NC64A genome reveals adaptation to photosymbiosis, coevolution with viruses, and cryptic sex.</title>
        <authorList>
            <person name="Blanc G."/>
            <person name="Duncan G."/>
            <person name="Agarkova I."/>
            <person name="Borodovsky M."/>
            <person name="Gurnon J."/>
            <person name="Kuo A."/>
            <person name="Lindquist E."/>
            <person name="Lucas S."/>
            <person name="Pangilinan J."/>
            <person name="Polle J."/>
            <person name="Salamov A."/>
            <person name="Terry A."/>
            <person name="Yamada T."/>
            <person name="Dunigan D.D."/>
            <person name="Grigoriev I.V."/>
            <person name="Claverie J.M."/>
            <person name="Van Etten J.L."/>
        </authorList>
    </citation>
    <scope>NUCLEOTIDE SEQUENCE [LARGE SCALE GENOMIC DNA]</scope>
    <source>
        <strain evidence="5 6">NC64A</strain>
    </source>
</reference>
<feature type="region of interest" description="Disordered" evidence="4">
    <location>
        <begin position="145"/>
        <end position="165"/>
    </location>
</feature>
<dbReference type="OrthoDB" id="1936594at2759"/>
<feature type="repeat" description="TPR" evidence="3">
    <location>
        <begin position="635"/>
        <end position="668"/>
    </location>
</feature>
<name>E1Z8R6_CHLVA</name>
<dbReference type="Gene3D" id="1.25.40.10">
    <property type="entry name" value="Tetratricopeptide repeat domain"/>
    <property type="match status" value="1"/>
</dbReference>
<evidence type="ECO:0000313" key="6">
    <source>
        <dbReference type="Proteomes" id="UP000008141"/>
    </source>
</evidence>
<dbReference type="STRING" id="554065.E1Z8R6"/>
<gene>
    <name evidence="5" type="ORF">CHLNCDRAFT_142791</name>
</gene>
<dbReference type="AlphaFoldDB" id="E1Z8R6"/>
<dbReference type="eggNOG" id="KOG1128">
    <property type="taxonomic scope" value="Eukaryota"/>
</dbReference>
<dbReference type="EMBL" id="GL433839">
    <property type="protein sequence ID" value="EFN57654.1"/>
    <property type="molecule type" value="Genomic_DNA"/>
</dbReference>
<dbReference type="InParanoid" id="E1Z8R6"/>
<dbReference type="RefSeq" id="XP_005849756.1">
    <property type="nucleotide sequence ID" value="XM_005849694.1"/>
</dbReference>
<dbReference type="PANTHER" id="PTHR16193:SF0">
    <property type="entry name" value="TETRATRICOPEPTIDE REPEAT PROTEIN 27"/>
    <property type="match status" value="1"/>
</dbReference>
<dbReference type="InterPro" id="IPR011990">
    <property type="entry name" value="TPR-like_helical_dom_sf"/>
</dbReference>
<keyword evidence="2 3" id="KW-0802">TPR repeat</keyword>
<sequence>MAAERQLLLTSFAVPPAATGEAGAATKPGTGLLLLQRGDYAGALLAALRACWEAAGNGSSSAAPESTPDWFEAAAAAFKRLLTSGPTGAQVAAAEQLLVAAVAALYLFTQANLSGPATSLPECPFDWIDEQAAAVWLQQLQDGSSPRAGASGAGFGRDSTGPGDRWAAAQLSESGEDLIGRMQYPQYLLLARMVLLAPLQVVPPGSSSGDGASSGGAAAPAAGSPATVQPAAGAAWLDAARLPCWCWWALRAVLLQQRLLSGRSAALRSLLLGLEEPVLAGLAEPVERRLALLAGGGGGGGRAPPSLEDQLLAAGALLEAALLEAAYGHMEAAARYLHRSGAVLGFRSELTGAMGVRTVHQQEARAQLLVAVRRDAGNPWTAAHAAGALPGEAEARCAIEAAAAAGVQLPADLAGFAADSDVLRHPRLVGEQEAGAGQGQGQGPALPADLHSLEQALLLGWGLHVRKGSAADGMQPWEVAAYVDAVARQKRTQFLLHAAAALQASRLEKSRSRTRDRALLQMEQLAESLDRRCAELPPAMRLRRHATLGSCLPCAAQAEELIRRRLEVTPDEPRLWCALGDLLVEDAHYLQAWERSGHRNARSQRSLARSALRAGSYAKAAAHWELALALNPLHGEGWFSLGYCHIKGKEYGRALQAFTRSSQLEPENGEAWNNLAAIHMHLKHWRQAFNALSEAVKHKRDSWQTWENYAQVAVRVRQWQTAVRALQQVLVLSSGQRADLTLVAALVGQVEVVRGVGGSGSEAADGEAELPLTSAASNGGDAAAGAERAMPADAQAAAGAAAAVDSGSGSMAELAAALGELSGGGGSAASRGGGGAGDAVQKAEARGQGVLEQSVGTLMKQVAATVSGDSRFWELYARYQAALSYADAAKECLLKRMAEADAVGVQRDLSSARLHLRGLIKQAQERYEEEPAFKELQQLLAQVEERQRGV</sequence>
<dbReference type="SMART" id="SM00028">
    <property type="entry name" value="TPR"/>
    <property type="match status" value="4"/>
</dbReference>
<accession>E1Z8R6</accession>
<evidence type="ECO:0000256" key="1">
    <source>
        <dbReference type="ARBA" id="ARBA00022737"/>
    </source>
</evidence>
<feature type="region of interest" description="Disordered" evidence="4">
    <location>
        <begin position="758"/>
        <end position="788"/>
    </location>
</feature>
<dbReference type="Pfam" id="PF13432">
    <property type="entry name" value="TPR_16"/>
    <property type="match status" value="1"/>
</dbReference>
<dbReference type="PROSITE" id="PS50005">
    <property type="entry name" value="TPR"/>
    <property type="match status" value="1"/>
</dbReference>
<dbReference type="PANTHER" id="PTHR16193">
    <property type="entry name" value="TETRATRICOPEPTIDE REPEAT PROTEIN 27"/>
    <property type="match status" value="1"/>
</dbReference>